<organism evidence="1 2">
    <name type="scientific">Paenibacillus larvae subsp. larvae</name>
    <dbReference type="NCBI Taxonomy" id="147375"/>
    <lineage>
        <taxon>Bacteria</taxon>
        <taxon>Bacillati</taxon>
        <taxon>Bacillota</taxon>
        <taxon>Bacilli</taxon>
        <taxon>Bacillales</taxon>
        <taxon>Paenibacillaceae</taxon>
        <taxon>Paenibacillus</taxon>
    </lineage>
</organism>
<name>A0A2L1UDR5_9BACL</name>
<dbReference type="AlphaFoldDB" id="A0A2L1UDR5"/>
<reference evidence="2" key="1">
    <citation type="submission" date="2017-02" db="EMBL/GenBank/DDBJ databases">
        <title>Delineation of Paenibacillus larvae strains originating from foulbrood outbreaks.</title>
        <authorList>
            <person name="Beims H."/>
            <person name="Bunk B."/>
            <person name="Sproeer C."/>
            <person name="Mohr K.I."/>
            <person name="Pradella S."/>
            <person name="Guenther G."/>
            <person name="Rohde M."/>
            <person name="von der Ohe W."/>
            <person name="Steinert M."/>
        </authorList>
    </citation>
    <scope>NUCLEOTIDE SEQUENCE [LARGE SCALE GENOMIC DNA]</scope>
    <source>
        <strain evidence="2">Eric_III</strain>
    </source>
</reference>
<protein>
    <submittedName>
        <fullName evidence="1">Uncharacterized protein</fullName>
    </submittedName>
</protein>
<gene>
    <name evidence="1" type="ORF">ERICIII_02142</name>
</gene>
<dbReference type="Proteomes" id="UP000239833">
    <property type="component" value="Chromosome"/>
</dbReference>
<evidence type="ECO:0000313" key="1">
    <source>
        <dbReference type="EMBL" id="AVF26303.1"/>
    </source>
</evidence>
<evidence type="ECO:0000313" key="2">
    <source>
        <dbReference type="Proteomes" id="UP000239833"/>
    </source>
</evidence>
<sequence>MNLYFRDVLTEEKEVRELIGESSEVIKRKSIQYRFILP</sequence>
<proteinExistence type="predicted"/>
<accession>A0A2L1UDR5</accession>
<dbReference type="EMBL" id="CP019655">
    <property type="protein sequence ID" value="AVF26303.1"/>
    <property type="molecule type" value="Genomic_DNA"/>
</dbReference>